<feature type="domain" description="SpaA-like prealbumin fold" evidence="2">
    <location>
        <begin position="403"/>
        <end position="498"/>
    </location>
</feature>
<feature type="signal peptide" evidence="1">
    <location>
        <begin position="1"/>
        <end position="33"/>
    </location>
</feature>
<dbReference type="AlphaFoldDB" id="A0A3N4Z5Z0"/>
<dbReference type="InterPro" id="IPR045826">
    <property type="entry name" value="SpaA_PFL_dom_2"/>
</dbReference>
<dbReference type="EMBL" id="RKRA01000001">
    <property type="protein sequence ID" value="RPF28799.1"/>
    <property type="molecule type" value="Genomic_DNA"/>
</dbReference>
<evidence type="ECO:0000313" key="3">
    <source>
        <dbReference type="EMBL" id="RPF28799.1"/>
    </source>
</evidence>
<feature type="chain" id="PRO_5018290115" description="SpaA-like prealbumin fold domain-containing protein" evidence="1">
    <location>
        <begin position="34"/>
        <end position="714"/>
    </location>
</feature>
<evidence type="ECO:0000256" key="1">
    <source>
        <dbReference type="SAM" id="SignalP"/>
    </source>
</evidence>
<organism evidence="3 4">
    <name type="scientific">Georgenia muralis</name>
    <dbReference type="NCBI Taxonomy" id="154117"/>
    <lineage>
        <taxon>Bacteria</taxon>
        <taxon>Bacillati</taxon>
        <taxon>Actinomycetota</taxon>
        <taxon>Actinomycetes</taxon>
        <taxon>Micrococcales</taxon>
        <taxon>Bogoriellaceae</taxon>
        <taxon>Georgenia</taxon>
    </lineage>
</organism>
<name>A0A3N4Z5Z0_9MICO</name>
<reference evidence="3 4" key="1">
    <citation type="submission" date="2018-11" db="EMBL/GenBank/DDBJ databases">
        <title>Sequencing the genomes of 1000 actinobacteria strains.</title>
        <authorList>
            <person name="Klenk H.-P."/>
        </authorList>
    </citation>
    <scope>NUCLEOTIDE SEQUENCE [LARGE SCALE GENOMIC DNA]</scope>
    <source>
        <strain evidence="3 4">DSM 14418</strain>
    </source>
</reference>
<dbReference type="RefSeq" id="WP_170175334.1">
    <property type="nucleotide sequence ID" value="NZ_RKRA01000001.1"/>
</dbReference>
<keyword evidence="4" id="KW-1185">Reference proteome</keyword>
<keyword evidence="1" id="KW-0732">Signal</keyword>
<feature type="domain" description="SpaA-like prealbumin fold" evidence="2">
    <location>
        <begin position="502"/>
        <end position="592"/>
    </location>
</feature>
<comment type="caution">
    <text evidence="3">The sequence shown here is derived from an EMBL/GenBank/DDBJ whole genome shotgun (WGS) entry which is preliminary data.</text>
</comment>
<dbReference type="Pfam" id="PF19403">
    <property type="entry name" value="SpaA_2"/>
    <property type="match status" value="2"/>
</dbReference>
<proteinExistence type="predicted"/>
<accession>A0A3N4Z5Z0</accession>
<evidence type="ECO:0000313" key="4">
    <source>
        <dbReference type="Proteomes" id="UP000280726"/>
    </source>
</evidence>
<sequence>MRQRTSRHRRFLAVCTTVALTFLGLGAITASQAVSVNPFDIDGDVPDADAFLFEDGFGNAQELGPLNSNTTKLGVIHSAAPPMLGTTNPNAQVDLRNVWLDTETSGTDTWLYFAWERDSNRGTGVIMYEFQQEPEPEDCDYALPTADLIASCNPWERRQPGDFIIVWDQAGQTINIILRTWSADPNGDLDGDGVFDFGEGLVLDEGTAVLAPSAYAAVSGDKFYGEAAINLTDTVFTNAPDSCLTIGNVIPGTVTGNSDTADYKDTVLADVADYLTITNCGAVTITKVTDPTGGTGTFDWTLERSGGGNVFYDDADATTDESQAGGTLTADGDSDTVIDLIAGTDYTLSEIISAGAYDLASITCDPDPDVTGDEIDVYPGGNDFTVTAGETVACTIVNELQQGTLVVEKEVVNDDGGLLEADDFSFQVDGGTATAFTPVVGDPLAGSNSITLDAGTYSVTEANLPVTGYDTSYTNSENAATDCTDLTVPAGGSVTCTITNDDQPATLVVEKVVVNDNGGTAVVTDFSYQVNGGSSTFFEIDASNSHSVDAGSYSVVEDAFAGYTTSYTNDLNAALDCGDLVIGNGETVTCTITNDDTKAQPDGTTVQTWVLHDSLTITGLRADAPDAADATATFSLFSDAMCAVQVGSDEVVDVSGTTAATATGVSVTVSGTYYWTVAYSGDQYNEAFVTDCGDEVTQVLAKDAFGGGRDDFAP</sequence>
<dbReference type="Proteomes" id="UP000280726">
    <property type="component" value="Unassembled WGS sequence"/>
</dbReference>
<evidence type="ECO:0000259" key="2">
    <source>
        <dbReference type="Pfam" id="PF19403"/>
    </source>
</evidence>
<protein>
    <recommendedName>
        <fullName evidence="2">SpaA-like prealbumin fold domain-containing protein</fullName>
    </recommendedName>
</protein>
<gene>
    <name evidence="3" type="ORF">EDD32_3345</name>
</gene>